<evidence type="ECO:0000259" key="6">
    <source>
        <dbReference type="Pfam" id="PF19320"/>
    </source>
</evidence>
<dbReference type="Pfam" id="PF13641">
    <property type="entry name" value="Glyco_tranf_2_3"/>
    <property type="match status" value="1"/>
</dbReference>
<dbReference type="Pfam" id="PF17994">
    <property type="entry name" value="Glft2_N"/>
    <property type="match status" value="1"/>
</dbReference>
<gene>
    <name evidence="7" type="ORF">BKA02_002004</name>
</gene>
<dbReference type="Proteomes" id="UP000552045">
    <property type="component" value="Unassembled WGS sequence"/>
</dbReference>
<proteinExistence type="inferred from homology"/>
<accession>A0A7Y9EW72</accession>
<evidence type="ECO:0000256" key="3">
    <source>
        <dbReference type="ARBA" id="ARBA00022676"/>
    </source>
</evidence>
<comment type="similarity">
    <text evidence="2">Belongs to the glycosyltransferase 2 family.</text>
</comment>
<keyword evidence="3 7" id="KW-0328">Glycosyltransferase</keyword>
<dbReference type="SUPFAM" id="SSF53448">
    <property type="entry name" value="Nucleotide-diphospho-sugar transferases"/>
    <property type="match status" value="1"/>
</dbReference>
<keyword evidence="4 7" id="KW-0808">Transferase</keyword>
<evidence type="ECO:0000256" key="2">
    <source>
        <dbReference type="ARBA" id="ARBA00006739"/>
    </source>
</evidence>
<dbReference type="Gene3D" id="3.90.550.60">
    <property type="match status" value="1"/>
</dbReference>
<protein>
    <submittedName>
        <fullName evidence="7">Galactofuranosylgalactofuranosylrhamnosyl-N-acetylglucosaminyl-diphospho-decaprenol beta-1,5/1,6-galactofuranosyltransferase</fullName>
        <ecNumber evidence="7">2.4.1.288</ecNumber>
    </submittedName>
</protein>
<reference evidence="7 8" key="1">
    <citation type="submission" date="2020-07" db="EMBL/GenBank/DDBJ databases">
        <title>Sequencing the genomes of 1000 actinobacteria strains.</title>
        <authorList>
            <person name="Klenk H.-P."/>
        </authorList>
    </citation>
    <scope>NUCLEOTIDE SEQUENCE [LARGE SCALE GENOMIC DNA]</scope>
    <source>
        <strain evidence="7 8">DSM 22185</strain>
    </source>
</reference>
<organism evidence="7 8">
    <name type="scientific">Microbacterium pseudoresistens</name>
    <dbReference type="NCBI Taxonomy" id="640634"/>
    <lineage>
        <taxon>Bacteria</taxon>
        <taxon>Bacillati</taxon>
        <taxon>Actinomycetota</taxon>
        <taxon>Actinomycetes</taxon>
        <taxon>Micrococcales</taxon>
        <taxon>Microbacteriaceae</taxon>
        <taxon>Microbacterium</taxon>
    </lineage>
</organism>
<comment type="caution">
    <text evidence="7">The sequence shown here is derived from an EMBL/GenBank/DDBJ whole genome shotgun (WGS) entry which is preliminary data.</text>
</comment>
<dbReference type="InterPro" id="IPR040492">
    <property type="entry name" value="GlfT2_N"/>
</dbReference>
<dbReference type="PANTHER" id="PTHR43179">
    <property type="entry name" value="RHAMNOSYLTRANSFERASE WBBL"/>
    <property type="match status" value="1"/>
</dbReference>
<comment type="pathway">
    <text evidence="1">Cell wall biogenesis; cell wall polysaccharide biosynthesis.</text>
</comment>
<dbReference type="InterPro" id="IPR029044">
    <property type="entry name" value="Nucleotide-diphossugar_trans"/>
</dbReference>
<evidence type="ECO:0000256" key="1">
    <source>
        <dbReference type="ARBA" id="ARBA00004776"/>
    </source>
</evidence>
<sequence>MTAEASGLTAQRIVFPPAERQDAFALYARGEVTALDRRRGRIPAGARVSFATYVNAMPVGIWAEYTSMRALSLRMRIDGSLTLTVRGVVRSGRLFTASEDAAATGEVSISVEVPDDAAWVWFEVSAATEAAELYDAEWRIEADEHREVRPSVAITTMNRVDDCRRLIAALGTDGLPGLLHEVVVVDQGGEKVSASGDVRALAPDVAVRLIEQDNLGGSGGFSRGMIEALGAGATHVLVLDDDVMLEPEAIHRMCAFASVARDAPIVGAQMLSLLDPTVLHSMGEVVDRRAMWWHSTEPDLVAADLAEHPLEATPALQRQAPVDYNGWWMCLIPTAVIREIGVSLPLFLKWDDAEYGLRAAQAGHRTVTLPGAAIWHVPWTAKDDGLDWQAYYQLRNRVVTALLHGTSWRGSGLLLRSFAQDVNHVLCGQYGSAALRHHALRDVLAGPDALFATLTTRVGAARDLLARMGQVVVPDADLEPIPDAARAPSRPTGIAGLATRLGRVLLHQLRSVPASAAPRVELERTEGKWWSLGVLDAARVRSATGRGAFVMRRDRRLAARLIADALRLHLRTAGRWRRLGRRYGAAAPRLASPAAWEGVFDSSA</sequence>
<name>A0A7Y9EW72_9MICO</name>
<dbReference type="InterPro" id="IPR045699">
    <property type="entry name" value="GlfT2_C"/>
</dbReference>
<feature type="domain" description="Galactofuranosyltransferase GlfT2 N-terminal" evidence="5">
    <location>
        <begin position="11"/>
        <end position="139"/>
    </location>
</feature>
<dbReference type="EMBL" id="JACCBH010000001">
    <property type="protein sequence ID" value="NYD54949.1"/>
    <property type="molecule type" value="Genomic_DNA"/>
</dbReference>
<evidence type="ECO:0000313" key="8">
    <source>
        <dbReference type="Proteomes" id="UP000552045"/>
    </source>
</evidence>
<evidence type="ECO:0000259" key="5">
    <source>
        <dbReference type="Pfam" id="PF17994"/>
    </source>
</evidence>
<feature type="domain" description="Galactofuranosyltransferase-2 C-terminal" evidence="6">
    <location>
        <begin position="416"/>
        <end position="601"/>
    </location>
</feature>
<evidence type="ECO:0000313" key="7">
    <source>
        <dbReference type="EMBL" id="NYD54949.1"/>
    </source>
</evidence>
<dbReference type="Pfam" id="PF19320">
    <property type="entry name" value="GlfT2_domain3"/>
    <property type="match status" value="1"/>
</dbReference>
<keyword evidence="8" id="KW-1185">Reference proteome</keyword>
<dbReference type="GO" id="GO:0016757">
    <property type="term" value="F:glycosyltransferase activity"/>
    <property type="evidence" value="ECO:0007669"/>
    <property type="project" value="UniProtKB-KW"/>
</dbReference>
<dbReference type="PANTHER" id="PTHR43179:SF12">
    <property type="entry name" value="GALACTOFURANOSYLTRANSFERASE GLFT2"/>
    <property type="match status" value="1"/>
</dbReference>
<dbReference type="RefSeq" id="WP_179433675.1">
    <property type="nucleotide sequence ID" value="NZ_BAABLC010000002.1"/>
</dbReference>
<dbReference type="EC" id="2.4.1.288" evidence="7"/>
<dbReference type="AlphaFoldDB" id="A0A7Y9EW72"/>
<evidence type="ECO:0000256" key="4">
    <source>
        <dbReference type="ARBA" id="ARBA00022679"/>
    </source>
</evidence>